<protein>
    <submittedName>
        <fullName evidence="1">Helix-turn-helix domain containing protein</fullName>
    </submittedName>
</protein>
<gene>
    <name evidence="1" type="ORF">F1D05_04690</name>
</gene>
<dbReference type="EMBL" id="CP043661">
    <property type="protein sequence ID" value="QNE17345.1"/>
    <property type="molecule type" value="Genomic_DNA"/>
</dbReference>
<name>A0A7G6WTN0_9ACTN</name>
<evidence type="ECO:0000313" key="2">
    <source>
        <dbReference type="Proteomes" id="UP000515563"/>
    </source>
</evidence>
<accession>A0A7G6WTN0</accession>
<proteinExistence type="predicted"/>
<sequence length="56" mass="5634">MTCKRNLVARRAGGESLRTLAGGTGIGLAVVHRVVSEADAAPESVQPESISATVSG</sequence>
<organism evidence="1 2">
    <name type="scientific">Kribbella qitaiheensis</name>
    <dbReference type="NCBI Taxonomy" id="1544730"/>
    <lineage>
        <taxon>Bacteria</taxon>
        <taxon>Bacillati</taxon>
        <taxon>Actinomycetota</taxon>
        <taxon>Actinomycetes</taxon>
        <taxon>Propionibacteriales</taxon>
        <taxon>Kribbellaceae</taxon>
        <taxon>Kribbella</taxon>
    </lineage>
</organism>
<dbReference type="KEGG" id="kqi:F1D05_04690"/>
<dbReference type="Proteomes" id="UP000515563">
    <property type="component" value="Chromosome"/>
</dbReference>
<reference evidence="2" key="1">
    <citation type="submission" date="2019-09" db="EMBL/GenBank/DDBJ databases">
        <title>Antimicrobial potential of Antarctic Bacteria.</title>
        <authorList>
            <person name="Benaud N."/>
            <person name="Edwards R.J."/>
            <person name="Ferrari B.C."/>
        </authorList>
    </citation>
    <scope>NUCLEOTIDE SEQUENCE [LARGE SCALE GENOMIC DNA]</scope>
    <source>
        <strain evidence="2">SPB151</strain>
    </source>
</reference>
<keyword evidence="2" id="KW-1185">Reference proteome</keyword>
<dbReference type="AlphaFoldDB" id="A0A7G6WTN0"/>
<reference evidence="1 2" key="2">
    <citation type="journal article" date="2020" name="Microbiol. Resour. Announc.">
        <title>Antarctic desert soil bacteria exhibit high novel natural product potential, evaluated through long-read genome sequencing and comparative genomics.</title>
        <authorList>
            <person name="Benaud N."/>
            <person name="Edwards R.J."/>
            <person name="Amos T.G."/>
            <person name="D'Agostino P.M."/>
            <person name="Gutierrez-Chavez C."/>
            <person name="Montgomery K."/>
            <person name="Nicetic I."/>
            <person name="Ferrari B.C."/>
        </authorList>
    </citation>
    <scope>NUCLEOTIDE SEQUENCE [LARGE SCALE GENOMIC DNA]</scope>
    <source>
        <strain evidence="1 2">SPB151</strain>
    </source>
</reference>
<evidence type="ECO:0000313" key="1">
    <source>
        <dbReference type="EMBL" id="QNE17345.1"/>
    </source>
</evidence>